<dbReference type="PANTHER" id="PTHR30535">
    <property type="entry name" value="VITAMIN B12-BINDING PROTEIN"/>
    <property type="match status" value="1"/>
</dbReference>
<dbReference type="PROSITE" id="PS51257">
    <property type="entry name" value="PROKAR_LIPOPROTEIN"/>
    <property type="match status" value="1"/>
</dbReference>
<evidence type="ECO:0000313" key="4">
    <source>
        <dbReference type="Proteomes" id="UP000231067"/>
    </source>
</evidence>
<keyword evidence="1" id="KW-0732">Signal</keyword>
<dbReference type="InterPro" id="IPR002491">
    <property type="entry name" value="ABC_transptr_periplasmic_BD"/>
</dbReference>
<evidence type="ECO:0000259" key="2">
    <source>
        <dbReference type="PROSITE" id="PS50983"/>
    </source>
</evidence>
<evidence type="ECO:0000313" key="3">
    <source>
        <dbReference type="EMBL" id="PIP40714.1"/>
    </source>
</evidence>
<dbReference type="GO" id="GO:0071281">
    <property type="term" value="P:cellular response to iron ion"/>
    <property type="evidence" value="ECO:0007669"/>
    <property type="project" value="TreeGrafter"/>
</dbReference>
<dbReference type="InterPro" id="IPR050902">
    <property type="entry name" value="ABC_Transporter_SBP"/>
</dbReference>
<comment type="caution">
    <text evidence="3">The sequence shown here is derived from an EMBL/GenBank/DDBJ whole genome shotgun (WGS) entry which is preliminary data.</text>
</comment>
<protein>
    <recommendedName>
        <fullName evidence="2">Fe/B12 periplasmic-binding domain-containing protein</fullName>
    </recommendedName>
</protein>
<gene>
    <name evidence="3" type="ORF">COX18_05930</name>
</gene>
<evidence type="ECO:0000256" key="1">
    <source>
        <dbReference type="ARBA" id="ARBA00022729"/>
    </source>
</evidence>
<dbReference type="Gene3D" id="3.40.50.1980">
    <property type="entry name" value="Nitrogenase molybdenum iron protein domain"/>
    <property type="match status" value="2"/>
</dbReference>
<name>A0A2H0A5I9_9BACT</name>
<dbReference type="Pfam" id="PF01497">
    <property type="entry name" value="Peripla_BP_2"/>
    <property type="match status" value="1"/>
</dbReference>
<dbReference type="AlphaFoldDB" id="A0A2H0A5I9"/>
<reference evidence="3 4" key="1">
    <citation type="submission" date="2017-09" db="EMBL/GenBank/DDBJ databases">
        <title>Depth-based differentiation of microbial function through sediment-hosted aquifers and enrichment of novel symbionts in the deep terrestrial subsurface.</title>
        <authorList>
            <person name="Probst A.J."/>
            <person name="Ladd B."/>
            <person name="Jarett J.K."/>
            <person name="Geller-Mcgrath D.E."/>
            <person name="Sieber C.M."/>
            <person name="Emerson J.B."/>
            <person name="Anantharaman K."/>
            <person name="Thomas B.C."/>
            <person name="Malmstrom R."/>
            <person name="Stieglmeier M."/>
            <person name="Klingl A."/>
            <person name="Woyke T."/>
            <person name="Ryan C.M."/>
            <person name="Banfield J.F."/>
        </authorList>
    </citation>
    <scope>NUCLEOTIDE SEQUENCE [LARGE SCALE GENOMIC DNA]</scope>
    <source>
        <strain evidence="3">CG23_combo_of_CG06-09_8_20_14_all_40_23</strain>
    </source>
</reference>
<dbReference type="InterPro" id="IPR054828">
    <property type="entry name" value="Vit_B12_bind_prot"/>
</dbReference>
<dbReference type="EMBL" id="PCSH01000104">
    <property type="protein sequence ID" value="PIP40714.1"/>
    <property type="molecule type" value="Genomic_DNA"/>
</dbReference>
<proteinExistence type="predicted"/>
<dbReference type="SUPFAM" id="SSF53807">
    <property type="entry name" value="Helical backbone' metal receptor"/>
    <property type="match status" value="1"/>
</dbReference>
<organism evidence="3 4">
    <name type="scientific">Candidatus Desantisbacteria bacterium CG23_combo_of_CG06-09_8_20_14_all_40_23</name>
    <dbReference type="NCBI Taxonomy" id="1974550"/>
    <lineage>
        <taxon>Bacteria</taxon>
        <taxon>Candidatus Desantisiibacteriota</taxon>
    </lineage>
</organism>
<dbReference type="PROSITE" id="PS50983">
    <property type="entry name" value="FE_B12_PBP"/>
    <property type="match status" value="1"/>
</dbReference>
<dbReference type="NCBIfam" id="NF038402">
    <property type="entry name" value="TroA_like"/>
    <property type="match status" value="1"/>
</dbReference>
<dbReference type="PANTHER" id="PTHR30535:SF34">
    <property type="entry name" value="MOLYBDATE-BINDING PROTEIN MOLA"/>
    <property type="match status" value="1"/>
</dbReference>
<sequence length="321" mass="35246">MRLNDYLYKKEKIMQLLKLIVFICLLSGCDMFAPQKSMNVIQEKIDATGLSVQIGIPSKKIISSSSGITESLYALGVGEYIIAVTDDCSHLPQSKGKERIGSKENILLKKIIQLSPELVLSNDGDMTDETITNLRDMGITVFVLKKCISPQDVAENFRVLGTITGKQNVAEMNIADADKKIEGVAERIKGNPRPKVFWEVSAKPLTTVGAGSFAGTIIRLSGGENIVRGKTKFPFYSVPAVIKNNPDVIILSNVPDEEKLRWKQIESITASQNNRIYSIDPNLMNASTPLALAEAVEKVSMLLYPVVGGITTLEIKQEVFL</sequence>
<accession>A0A2H0A5I9</accession>
<dbReference type="Proteomes" id="UP000231067">
    <property type="component" value="Unassembled WGS sequence"/>
</dbReference>
<feature type="domain" description="Fe/B12 periplasmic-binding" evidence="2">
    <location>
        <begin position="60"/>
        <end position="307"/>
    </location>
</feature>